<organism evidence="2 3">
    <name type="scientific">Flavobacterium proteolyticum</name>
    <dbReference type="NCBI Taxonomy" id="2911683"/>
    <lineage>
        <taxon>Bacteria</taxon>
        <taxon>Pseudomonadati</taxon>
        <taxon>Bacteroidota</taxon>
        <taxon>Flavobacteriia</taxon>
        <taxon>Flavobacteriales</taxon>
        <taxon>Flavobacteriaceae</taxon>
        <taxon>Flavobacterium</taxon>
    </lineage>
</organism>
<reference evidence="2 3" key="1">
    <citation type="submission" date="2020-10" db="EMBL/GenBank/DDBJ databases">
        <title>The genome sequence of Flavobacterium aquaticum 1Y8A.</title>
        <authorList>
            <person name="Liu Y."/>
        </authorList>
    </citation>
    <scope>NUCLEOTIDE SEQUENCE [LARGE SCALE GENOMIC DNA]</scope>
    <source>
        <strain evidence="2 3">1Y8A</strain>
    </source>
</reference>
<evidence type="ECO:0000256" key="1">
    <source>
        <dbReference type="SAM" id="Phobius"/>
    </source>
</evidence>
<keyword evidence="1" id="KW-1133">Transmembrane helix</keyword>
<accession>A0ABR9WUA5</accession>
<evidence type="ECO:0000313" key="3">
    <source>
        <dbReference type="Proteomes" id="UP000656274"/>
    </source>
</evidence>
<protein>
    <recommendedName>
        <fullName evidence="4">ABC transmembrane type-1 domain-containing protein</fullName>
    </recommendedName>
</protein>
<comment type="caution">
    <text evidence="2">The sequence shown here is derived from an EMBL/GenBank/DDBJ whole genome shotgun (WGS) entry which is preliminary data.</text>
</comment>
<evidence type="ECO:0000313" key="2">
    <source>
        <dbReference type="EMBL" id="MBE9577238.1"/>
    </source>
</evidence>
<keyword evidence="1" id="KW-0812">Transmembrane</keyword>
<feature type="transmembrane region" description="Helical" evidence="1">
    <location>
        <begin position="116"/>
        <end position="136"/>
    </location>
</feature>
<dbReference type="RefSeq" id="WP_194096772.1">
    <property type="nucleotide sequence ID" value="NZ_JADFTZ010000005.1"/>
</dbReference>
<dbReference type="Proteomes" id="UP000656274">
    <property type="component" value="Unassembled WGS sequence"/>
</dbReference>
<feature type="transmembrane region" description="Helical" evidence="1">
    <location>
        <begin position="142"/>
        <end position="165"/>
    </location>
</feature>
<sequence>MLNKIMGKMNSTKLDQFEIENIEDVLPMFEETFKIKLETEETENINNFSEFSDLIISKIKFKNDSLCTSQRGFYKFRKALENENIINKNQISPNTELKSIFSKKNRRKKVKSVEQILGYELDVLAPSQLTINILFFTLVLSFIGLFFVWKIALIGISISLFGYYLTKYTNRLDKQTVRELIERNTAQHYSKIRNNENSFNRNEFKAVILEWFSENAGIEKKKLKNSSFI</sequence>
<gene>
    <name evidence="2" type="ORF">IM755_10995</name>
</gene>
<dbReference type="EMBL" id="JADFTZ010000005">
    <property type="protein sequence ID" value="MBE9577238.1"/>
    <property type="molecule type" value="Genomic_DNA"/>
</dbReference>
<evidence type="ECO:0008006" key="4">
    <source>
        <dbReference type="Google" id="ProtNLM"/>
    </source>
</evidence>
<proteinExistence type="predicted"/>
<keyword evidence="1" id="KW-0472">Membrane</keyword>
<name>A0ABR9WUA5_9FLAO</name>
<keyword evidence="3" id="KW-1185">Reference proteome</keyword>